<feature type="compositionally biased region" description="Low complexity" evidence="1">
    <location>
        <begin position="143"/>
        <end position="155"/>
    </location>
</feature>
<evidence type="ECO:0000256" key="1">
    <source>
        <dbReference type="SAM" id="MobiDB-lite"/>
    </source>
</evidence>
<name>A0ABU8GJE1_9ACTN</name>
<accession>A0ABU8GJE1</accession>
<dbReference type="EMBL" id="JBBAYM010000017">
    <property type="protein sequence ID" value="MEI5612489.1"/>
    <property type="molecule type" value="Genomic_DNA"/>
</dbReference>
<organism evidence="2 3">
    <name type="scientific">Streptomyces brasiliscabiei</name>
    <dbReference type="NCBI Taxonomy" id="2736302"/>
    <lineage>
        <taxon>Bacteria</taxon>
        <taxon>Bacillati</taxon>
        <taxon>Actinomycetota</taxon>
        <taxon>Actinomycetes</taxon>
        <taxon>Kitasatosporales</taxon>
        <taxon>Streptomycetaceae</taxon>
        <taxon>Streptomyces</taxon>
    </lineage>
</organism>
<dbReference type="Proteomes" id="UP001365781">
    <property type="component" value="Unassembled WGS sequence"/>
</dbReference>
<protein>
    <submittedName>
        <fullName evidence="2">Uncharacterized protein</fullName>
    </submittedName>
</protein>
<feature type="region of interest" description="Disordered" evidence="1">
    <location>
        <begin position="131"/>
        <end position="155"/>
    </location>
</feature>
<gene>
    <name evidence="2" type="ORF">WB403_25355</name>
</gene>
<dbReference type="RefSeq" id="WP_336558361.1">
    <property type="nucleotide sequence ID" value="NZ_JBBAYL010000008.1"/>
</dbReference>
<proteinExistence type="predicted"/>
<comment type="caution">
    <text evidence="2">The sequence shown here is derived from an EMBL/GenBank/DDBJ whole genome shotgun (WGS) entry which is preliminary data.</text>
</comment>
<evidence type="ECO:0000313" key="3">
    <source>
        <dbReference type="Proteomes" id="UP001365781"/>
    </source>
</evidence>
<reference evidence="2 3" key="1">
    <citation type="submission" date="2024-03" db="EMBL/GenBank/DDBJ databases">
        <title>First Report of Pectobacterium brasiliscabiei causing potato scab in china.</title>
        <authorList>
            <person name="Handique U."/>
        </authorList>
    </citation>
    <scope>NUCLEOTIDE SEQUENCE [LARGE SCALE GENOMIC DNA]</scope>
    <source>
        <strain evidence="2 3">ZRIMU1503</strain>
    </source>
</reference>
<sequence length="204" mass="22246">MTTEPTGPPLWQRLVQWQPAEAALLAQHTRDLPDDWPLRVFGVGRPDAALLLPPGATGEQYPDRAPEIAPFDEIATLEECPACEEAEGLCRWHEGYAAAHQAQTQAQLEAAKARPEISLRAFLQWQADVTEAEDRGEQPPLLPAAEAPTTTKPEASAAIRRKLRQWAYAAGHIESELDGAVDRMYALIAQDVAAGVRQDGAQPS</sequence>
<evidence type="ECO:0000313" key="2">
    <source>
        <dbReference type="EMBL" id="MEI5612489.1"/>
    </source>
</evidence>
<keyword evidence="3" id="KW-1185">Reference proteome</keyword>